<dbReference type="InterPro" id="IPR036942">
    <property type="entry name" value="Beta-barrel_TonB_sf"/>
</dbReference>
<evidence type="ECO:0000256" key="8">
    <source>
        <dbReference type="PROSITE-ProRule" id="PRU01360"/>
    </source>
</evidence>
<proteinExistence type="inferred from homology"/>
<dbReference type="InterPro" id="IPR037066">
    <property type="entry name" value="Plug_dom_sf"/>
</dbReference>
<organism evidence="13 14">
    <name type="scientific">Phocaeicola coprocola</name>
    <dbReference type="NCBI Taxonomy" id="310298"/>
    <lineage>
        <taxon>Bacteria</taxon>
        <taxon>Pseudomonadati</taxon>
        <taxon>Bacteroidota</taxon>
        <taxon>Bacteroidia</taxon>
        <taxon>Bacteroidales</taxon>
        <taxon>Bacteroidaceae</taxon>
        <taxon>Phocaeicola</taxon>
    </lineage>
</organism>
<evidence type="ECO:0000256" key="6">
    <source>
        <dbReference type="ARBA" id="ARBA00023136"/>
    </source>
</evidence>
<keyword evidence="7 8" id="KW-0998">Cell outer membrane</keyword>
<dbReference type="FunFam" id="2.60.40.1120:FF:000003">
    <property type="entry name" value="Outer membrane protein Omp121"/>
    <property type="match status" value="1"/>
</dbReference>
<dbReference type="Pfam" id="PF13715">
    <property type="entry name" value="CarbopepD_reg_2"/>
    <property type="match status" value="1"/>
</dbReference>
<evidence type="ECO:0000256" key="5">
    <source>
        <dbReference type="ARBA" id="ARBA00023077"/>
    </source>
</evidence>
<evidence type="ECO:0000256" key="10">
    <source>
        <dbReference type="SAM" id="SignalP"/>
    </source>
</evidence>
<evidence type="ECO:0000313" key="13">
    <source>
        <dbReference type="EMBL" id="HJF08087.1"/>
    </source>
</evidence>
<feature type="domain" description="TonB-dependent receptor plug" evidence="12">
    <location>
        <begin position="118"/>
        <end position="225"/>
    </location>
</feature>
<comment type="subcellular location">
    <subcellularLocation>
        <location evidence="1 8">Cell outer membrane</location>
        <topology evidence="1 8">Multi-pass membrane protein</topology>
    </subcellularLocation>
</comment>
<protein>
    <submittedName>
        <fullName evidence="13">TonB-dependent receptor</fullName>
    </submittedName>
</protein>
<feature type="domain" description="TonB-dependent receptor-like beta-barrel" evidence="11">
    <location>
        <begin position="393"/>
        <end position="815"/>
    </location>
</feature>
<evidence type="ECO:0000256" key="2">
    <source>
        <dbReference type="ARBA" id="ARBA00022448"/>
    </source>
</evidence>
<evidence type="ECO:0000256" key="3">
    <source>
        <dbReference type="ARBA" id="ARBA00022452"/>
    </source>
</evidence>
<reference evidence="13" key="2">
    <citation type="submission" date="2021-09" db="EMBL/GenBank/DDBJ databases">
        <authorList>
            <person name="Gilroy R."/>
        </authorList>
    </citation>
    <scope>NUCLEOTIDE SEQUENCE</scope>
    <source>
        <strain evidence="13">CHK165-8395</strain>
    </source>
</reference>
<dbReference type="Gene3D" id="2.40.170.20">
    <property type="entry name" value="TonB-dependent receptor, beta-barrel domain"/>
    <property type="match status" value="1"/>
</dbReference>
<dbReference type="Pfam" id="PF07715">
    <property type="entry name" value="Plug"/>
    <property type="match status" value="1"/>
</dbReference>
<keyword evidence="5 9" id="KW-0798">TonB box</keyword>
<keyword evidence="2 8" id="KW-0813">Transport</keyword>
<dbReference type="InterPro" id="IPR012910">
    <property type="entry name" value="Plug_dom"/>
</dbReference>
<dbReference type="InterPro" id="IPR023997">
    <property type="entry name" value="TonB-dep_OMP_SusC/RagA_CS"/>
</dbReference>
<evidence type="ECO:0000256" key="1">
    <source>
        <dbReference type="ARBA" id="ARBA00004571"/>
    </source>
</evidence>
<dbReference type="Gene3D" id="2.170.130.10">
    <property type="entry name" value="TonB-dependent receptor, plug domain"/>
    <property type="match status" value="1"/>
</dbReference>
<gene>
    <name evidence="13" type="ORF">K8U81_07855</name>
</gene>
<dbReference type="InterPro" id="IPR023996">
    <property type="entry name" value="TonB-dep_OMP_SusC/RagA"/>
</dbReference>
<dbReference type="Proteomes" id="UP000718012">
    <property type="component" value="Unassembled WGS sequence"/>
</dbReference>
<dbReference type="SUPFAM" id="SSF49464">
    <property type="entry name" value="Carboxypeptidase regulatory domain-like"/>
    <property type="match status" value="1"/>
</dbReference>
<dbReference type="InterPro" id="IPR000531">
    <property type="entry name" value="Beta-barrel_TonB"/>
</dbReference>
<dbReference type="NCBIfam" id="TIGR04056">
    <property type="entry name" value="OMP_RagA_SusC"/>
    <property type="match status" value="1"/>
</dbReference>
<name>A0A921FE29_9BACT</name>
<evidence type="ECO:0000256" key="4">
    <source>
        <dbReference type="ARBA" id="ARBA00022692"/>
    </source>
</evidence>
<dbReference type="FunFam" id="2.170.130.10:FF:000008">
    <property type="entry name" value="SusC/RagA family TonB-linked outer membrane protein"/>
    <property type="match status" value="1"/>
</dbReference>
<dbReference type="AlphaFoldDB" id="A0A921FE29"/>
<evidence type="ECO:0000259" key="12">
    <source>
        <dbReference type="Pfam" id="PF07715"/>
    </source>
</evidence>
<dbReference type="GO" id="GO:0009279">
    <property type="term" value="C:cell outer membrane"/>
    <property type="evidence" value="ECO:0007669"/>
    <property type="project" value="UniProtKB-SubCell"/>
</dbReference>
<keyword evidence="3 8" id="KW-1134">Transmembrane beta strand</keyword>
<keyword evidence="13" id="KW-0675">Receptor</keyword>
<reference evidence="13" key="1">
    <citation type="journal article" date="2021" name="PeerJ">
        <title>Extensive microbial diversity within the chicken gut microbiome revealed by metagenomics and culture.</title>
        <authorList>
            <person name="Gilroy R."/>
            <person name="Ravi A."/>
            <person name="Getino M."/>
            <person name="Pursley I."/>
            <person name="Horton D.L."/>
            <person name="Alikhan N.F."/>
            <person name="Baker D."/>
            <person name="Gharbi K."/>
            <person name="Hall N."/>
            <person name="Watson M."/>
            <person name="Adriaenssens E.M."/>
            <person name="Foster-Nyarko E."/>
            <person name="Jarju S."/>
            <person name="Secka A."/>
            <person name="Antonio M."/>
            <person name="Oren A."/>
            <person name="Chaudhuri R.R."/>
            <person name="La Ragione R."/>
            <person name="Hildebrand F."/>
            <person name="Pallen M.J."/>
        </authorList>
    </citation>
    <scope>NUCLEOTIDE SEQUENCE</scope>
    <source>
        <strain evidence="13">CHK165-8395</strain>
    </source>
</reference>
<keyword evidence="10" id="KW-0732">Signal</keyword>
<feature type="chain" id="PRO_5037873743" evidence="10">
    <location>
        <begin position="26"/>
        <end position="1094"/>
    </location>
</feature>
<dbReference type="PROSITE" id="PS52016">
    <property type="entry name" value="TONB_DEPENDENT_REC_3"/>
    <property type="match status" value="1"/>
</dbReference>
<evidence type="ECO:0000256" key="7">
    <source>
        <dbReference type="ARBA" id="ARBA00023237"/>
    </source>
</evidence>
<dbReference type="RefSeq" id="WP_022125922.1">
    <property type="nucleotide sequence ID" value="NZ_CATZZN010000003.1"/>
</dbReference>
<evidence type="ECO:0000256" key="9">
    <source>
        <dbReference type="RuleBase" id="RU003357"/>
    </source>
</evidence>
<evidence type="ECO:0000259" key="11">
    <source>
        <dbReference type="Pfam" id="PF00593"/>
    </source>
</evidence>
<dbReference type="EMBL" id="DYXD01000175">
    <property type="protein sequence ID" value="HJF08087.1"/>
    <property type="molecule type" value="Genomic_DNA"/>
</dbReference>
<dbReference type="Pfam" id="PF00593">
    <property type="entry name" value="TonB_dep_Rec_b-barrel"/>
    <property type="match status" value="1"/>
</dbReference>
<dbReference type="InterPro" id="IPR039426">
    <property type="entry name" value="TonB-dep_rcpt-like"/>
</dbReference>
<feature type="signal peptide" evidence="10">
    <location>
        <begin position="1"/>
        <end position="25"/>
    </location>
</feature>
<keyword evidence="4 8" id="KW-0812">Transmembrane</keyword>
<comment type="similarity">
    <text evidence="8 9">Belongs to the TonB-dependent receptor family.</text>
</comment>
<comment type="caution">
    <text evidence="13">The sequence shown here is derived from an EMBL/GenBank/DDBJ whole genome shotgun (WGS) entry which is preliminary data.</text>
</comment>
<dbReference type="InterPro" id="IPR008969">
    <property type="entry name" value="CarboxyPept-like_regulatory"/>
</dbReference>
<accession>A0A921FE29</accession>
<dbReference type="NCBIfam" id="TIGR04057">
    <property type="entry name" value="SusC_RagA_signa"/>
    <property type="match status" value="1"/>
</dbReference>
<keyword evidence="6 8" id="KW-0472">Membrane</keyword>
<dbReference type="SUPFAM" id="SSF56935">
    <property type="entry name" value="Porins"/>
    <property type="match status" value="1"/>
</dbReference>
<sequence length="1094" mass="119508">MNRLLLLRRVYSTFLLSMFCVLAFAQGKQITGVIKDGTGEPMIGVNVLVKGTTNGTITDFDGKFAISDVKNSDVLTITYVGYVQQSIPVGNQTSFNIILKEDTETLDEVVVIGYGTVKKRDLTGSVASVSNETLTANPVSDVSQALQGKLAGVSVVSQDGRPGAEVSIRVRGGGSITQSNDPLFIVDGFPVSSISDIPADQIETIDVLKDASSTAIYGARGANGVILVTTKGAKTDKLSVTYNGYVQTKAAAKTLDPLSAQDYVKYQWAYADALERTGGAVSADGVAKYFGLGAAYGNHFADYANVDVHDWTDDMLRNAIAHTHNLSISGGSEKTKFVLNVNYLNDEGIKINSGYNRFNTSLKLNQELLKNLKLDVDIRYSEDQTTGKESSTNGKGSLLSGAYRWRPIDNPLGDPNAFGGFGLGADNVDTSYGSPVDWTNDVQNIARKQRVRSIAALSWDIIEGLTLRAEVGAGRNWGETKYYENGLTQGHKVAKLTRSEGYNLRNVNTLNYQVQGLSDKHSLSFLLGQETIVSKSNSTEIEGHGYPAGFDFDQAFGMIDQTDKSLAKDKFSNSIGTPDKTVSFFARANYSLLDRYLLTVTFRADGSSKFAPNHRWGYFPAGALAWRLSDESFMEGTRSWLDNLKLRLSYGMAGADNIDASLWRETWESTTVTFNGQTYSGYKPSGMLSNPDLKWETTISRNIGLDFGFFNNRLSGTIDAYWNTTKDLLMCIPIDETTGYSYQYQNIGQTSNKGIEIALNYDILRTKDFTLGVSATYNYNHNNIDELADNIIAQYGSQWASSATTPTYDYEFREGKPVGLIRGYICDGYYTTADFNYDPATKTYTLKPGVADLGNQVGNYPSHYNLPEGQKAFPGAVKLRDLDGNGVADTEDVADLGEITHPHTGGFNLNMTWKDIDFSAGFAWAAGGHVYNVNSLINMYGNKDTGAGANKLEFISDCYQIYDIQNGELVPVVEPDALDALNTGAKYGVPYMENGTVLSTFVEDASFLRLNTLTVGYTFPKAWTKKIGMQRARVYATAGNLFTITGYSGIDPEVNADPNKSTTAANTGNYPLLGMDYGTYPRARTFTFGVNITF</sequence>
<dbReference type="Gene3D" id="2.60.40.1120">
    <property type="entry name" value="Carboxypeptidase-like, regulatory domain"/>
    <property type="match status" value="1"/>
</dbReference>
<evidence type="ECO:0000313" key="14">
    <source>
        <dbReference type="Proteomes" id="UP000718012"/>
    </source>
</evidence>